<dbReference type="AlphaFoldDB" id="A0A1Y6C227"/>
<name>A0A1Y6C227_9PROT</name>
<dbReference type="STRING" id="560819.SAMN05428998_11484"/>
<dbReference type="InterPro" id="IPR000835">
    <property type="entry name" value="HTH_MarR-typ"/>
</dbReference>
<keyword evidence="2 5" id="KW-0238">DNA-binding</keyword>
<dbReference type="EMBL" id="FWZX01000014">
    <property type="protein sequence ID" value="SMF41215.1"/>
    <property type="molecule type" value="Genomic_DNA"/>
</dbReference>
<keyword evidence="1" id="KW-0805">Transcription regulation</keyword>
<gene>
    <name evidence="5" type="ORF">SAMN05428998_11484</name>
</gene>
<dbReference type="Pfam" id="PF12802">
    <property type="entry name" value="MarR_2"/>
    <property type="match status" value="1"/>
</dbReference>
<protein>
    <submittedName>
        <fullName evidence="5">DNA-binding transcriptional regulator, MarR family</fullName>
    </submittedName>
</protein>
<evidence type="ECO:0000259" key="4">
    <source>
        <dbReference type="PROSITE" id="PS50995"/>
    </source>
</evidence>
<dbReference type="GO" id="GO:0003700">
    <property type="term" value="F:DNA-binding transcription factor activity"/>
    <property type="evidence" value="ECO:0007669"/>
    <property type="project" value="InterPro"/>
</dbReference>
<organism evidence="5 6">
    <name type="scientific">Tistlia consotensis USBA 355</name>
    <dbReference type="NCBI Taxonomy" id="560819"/>
    <lineage>
        <taxon>Bacteria</taxon>
        <taxon>Pseudomonadati</taxon>
        <taxon>Pseudomonadota</taxon>
        <taxon>Alphaproteobacteria</taxon>
        <taxon>Rhodospirillales</taxon>
        <taxon>Rhodovibrionaceae</taxon>
        <taxon>Tistlia</taxon>
    </lineage>
</organism>
<dbReference type="InterPro" id="IPR036388">
    <property type="entry name" value="WH-like_DNA-bd_sf"/>
</dbReference>
<dbReference type="PROSITE" id="PS50995">
    <property type="entry name" value="HTH_MARR_2"/>
    <property type="match status" value="1"/>
</dbReference>
<keyword evidence="6" id="KW-1185">Reference proteome</keyword>
<dbReference type="RefSeq" id="WP_085123908.1">
    <property type="nucleotide sequence ID" value="NZ_FWZX01000014.1"/>
</dbReference>
<evidence type="ECO:0000313" key="6">
    <source>
        <dbReference type="Proteomes" id="UP000192917"/>
    </source>
</evidence>
<dbReference type="SMART" id="SM00347">
    <property type="entry name" value="HTH_MARR"/>
    <property type="match status" value="1"/>
</dbReference>
<dbReference type="SUPFAM" id="SSF46785">
    <property type="entry name" value="Winged helix' DNA-binding domain"/>
    <property type="match status" value="1"/>
</dbReference>
<dbReference type="PANTHER" id="PTHR42756:SF1">
    <property type="entry name" value="TRANSCRIPTIONAL REPRESSOR OF EMRAB OPERON"/>
    <property type="match status" value="1"/>
</dbReference>
<evidence type="ECO:0000256" key="1">
    <source>
        <dbReference type="ARBA" id="ARBA00023015"/>
    </source>
</evidence>
<dbReference type="PRINTS" id="PR00598">
    <property type="entry name" value="HTHMARR"/>
</dbReference>
<reference evidence="5 6" key="1">
    <citation type="submission" date="2017-04" db="EMBL/GenBank/DDBJ databases">
        <authorList>
            <person name="Afonso C.L."/>
            <person name="Miller P.J."/>
            <person name="Scott M.A."/>
            <person name="Spackman E."/>
            <person name="Goraichik I."/>
            <person name="Dimitrov K.M."/>
            <person name="Suarez D.L."/>
            <person name="Swayne D.E."/>
        </authorList>
    </citation>
    <scope>NUCLEOTIDE SEQUENCE [LARGE SCALE GENOMIC DNA]</scope>
    <source>
        <strain evidence="5 6">USBA 355</strain>
    </source>
</reference>
<keyword evidence="3" id="KW-0804">Transcription</keyword>
<dbReference type="Proteomes" id="UP000192917">
    <property type="component" value="Unassembled WGS sequence"/>
</dbReference>
<evidence type="ECO:0000313" key="5">
    <source>
        <dbReference type="EMBL" id="SMF41215.1"/>
    </source>
</evidence>
<sequence>MDRVDRILAQWQRERPDLDVTAMGLIGRIRRLSLHLLRGMEETFAAHGLTAAAFDVLATLRRSGPPYSLSPGELIATTMVTSGTMTHRIAQLEKAGLVERVVNPEDRRGAIISLTKQGFALIDAAVTAHVETQARLTAALSKGEKAALAALLRKYLAAFETEP</sequence>
<dbReference type="InterPro" id="IPR036390">
    <property type="entry name" value="WH_DNA-bd_sf"/>
</dbReference>
<proteinExistence type="predicted"/>
<dbReference type="PANTHER" id="PTHR42756">
    <property type="entry name" value="TRANSCRIPTIONAL REGULATOR, MARR"/>
    <property type="match status" value="1"/>
</dbReference>
<dbReference type="GO" id="GO:0003677">
    <property type="term" value="F:DNA binding"/>
    <property type="evidence" value="ECO:0007669"/>
    <property type="project" value="UniProtKB-KW"/>
</dbReference>
<feature type="domain" description="HTH marR-type" evidence="4">
    <location>
        <begin position="22"/>
        <end position="157"/>
    </location>
</feature>
<evidence type="ECO:0000256" key="2">
    <source>
        <dbReference type="ARBA" id="ARBA00023125"/>
    </source>
</evidence>
<dbReference type="Gene3D" id="1.10.10.10">
    <property type="entry name" value="Winged helix-like DNA-binding domain superfamily/Winged helix DNA-binding domain"/>
    <property type="match status" value="1"/>
</dbReference>
<evidence type="ECO:0000256" key="3">
    <source>
        <dbReference type="ARBA" id="ARBA00023163"/>
    </source>
</evidence>
<accession>A0A1Y6C227</accession>